<dbReference type="SUPFAM" id="SSF51735">
    <property type="entry name" value="NAD(P)-binding Rossmann-fold domains"/>
    <property type="match status" value="2"/>
</dbReference>
<dbReference type="Gene3D" id="3.40.50.720">
    <property type="entry name" value="NAD(P)-binding Rossmann-like Domain"/>
    <property type="match status" value="2"/>
</dbReference>
<organism evidence="1 2">
    <name type="scientific">Iphiclides podalirius</name>
    <name type="common">scarce swallowtail</name>
    <dbReference type="NCBI Taxonomy" id="110791"/>
    <lineage>
        <taxon>Eukaryota</taxon>
        <taxon>Metazoa</taxon>
        <taxon>Ecdysozoa</taxon>
        <taxon>Arthropoda</taxon>
        <taxon>Hexapoda</taxon>
        <taxon>Insecta</taxon>
        <taxon>Pterygota</taxon>
        <taxon>Neoptera</taxon>
        <taxon>Endopterygota</taxon>
        <taxon>Lepidoptera</taxon>
        <taxon>Glossata</taxon>
        <taxon>Ditrysia</taxon>
        <taxon>Papilionoidea</taxon>
        <taxon>Papilionidae</taxon>
        <taxon>Papilioninae</taxon>
        <taxon>Iphiclides</taxon>
    </lineage>
</organism>
<evidence type="ECO:0000313" key="1">
    <source>
        <dbReference type="EMBL" id="CAH2074429.1"/>
    </source>
</evidence>
<proteinExistence type="predicted"/>
<dbReference type="Proteomes" id="UP000837857">
    <property type="component" value="Chromosome 7"/>
</dbReference>
<reference evidence="1" key="1">
    <citation type="submission" date="2022-03" db="EMBL/GenBank/DDBJ databases">
        <authorList>
            <person name="Martin H S."/>
        </authorList>
    </citation>
    <scope>NUCLEOTIDE SEQUENCE</scope>
</reference>
<gene>
    <name evidence="1" type="ORF">IPOD504_LOCUS16072</name>
</gene>
<sequence length="134" mass="14703">MSYTLEDKVILITGAATGIGSWVVKMAVEEGAKDDLYYSRTGVRFLTICFGPTKTPLMTKEKMGSFDANVEAALVDSLNVVKFQSPEFAARGLVNAYKNGSSGSVWIIAGEKPNVDVTDLYNRGYDVYNDHIYN</sequence>
<evidence type="ECO:0000313" key="2">
    <source>
        <dbReference type="Proteomes" id="UP000837857"/>
    </source>
</evidence>
<protein>
    <submittedName>
        <fullName evidence="1">Uncharacterized protein</fullName>
    </submittedName>
</protein>
<feature type="non-terminal residue" evidence="1">
    <location>
        <position position="134"/>
    </location>
</feature>
<dbReference type="EMBL" id="OW152819">
    <property type="protein sequence ID" value="CAH2074429.1"/>
    <property type="molecule type" value="Genomic_DNA"/>
</dbReference>
<keyword evidence="2" id="KW-1185">Reference proteome</keyword>
<accession>A0ABN8J562</accession>
<dbReference type="InterPro" id="IPR036291">
    <property type="entry name" value="NAD(P)-bd_dom_sf"/>
</dbReference>
<name>A0ABN8J562_9NEOP</name>